<dbReference type="OrthoDB" id="9812260at2"/>
<protein>
    <recommendedName>
        <fullName evidence="2">diguanylate cyclase</fullName>
        <ecNumber evidence="2">2.7.7.65</ecNumber>
    </recommendedName>
</protein>
<feature type="transmembrane region" description="Helical" evidence="4">
    <location>
        <begin position="185"/>
        <end position="206"/>
    </location>
</feature>
<feature type="transmembrane region" description="Helical" evidence="4">
    <location>
        <begin position="213"/>
        <end position="238"/>
    </location>
</feature>
<dbReference type="EMBL" id="FNQO01000001">
    <property type="protein sequence ID" value="SDZ75499.1"/>
    <property type="molecule type" value="Genomic_DNA"/>
</dbReference>
<gene>
    <name evidence="7" type="ORF">SAMN05216562_0046</name>
</gene>
<dbReference type="InterPro" id="IPR011623">
    <property type="entry name" value="7TMR_DISM_rcpt_extracell_dom1"/>
</dbReference>
<feature type="signal peptide" evidence="5">
    <location>
        <begin position="1"/>
        <end position="21"/>
    </location>
</feature>
<proteinExistence type="predicted"/>
<accession>A0A1H3VL79</accession>
<dbReference type="InterPro" id="IPR029787">
    <property type="entry name" value="Nucleotide_cyclase"/>
</dbReference>
<dbReference type="InterPro" id="IPR011622">
    <property type="entry name" value="7TMR_DISM_rcpt_extracell_dom2"/>
</dbReference>
<dbReference type="AlphaFoldDB" id="A0A1H3VL79"/>
<evidence type="ECO:0000313" key="7">
    <source>
        <dbReference type="EMBL" id="SDZ75499.1"/>
    </source>
</evidence>
<dbReference type="EC" id="2.7.7.65" evidence="2"/>
<dbReference type="PROSITE" id="PS50887">
    <property type="entry name" value="GGDEF"/>
    <property type="match status" value="1"/>
</dbReference>
<dbReference type="FunFam" id="3.30.70.270:FF:000001">
    <property type="entry name" value="Diguanylate cyclase domain protein"/>
    <property type="match status" value="1"/>
</dbReference>
<dbReference type="Gene3D" id="2.60.40.2380">
    <property type="match status" value="1"/>
</dbReference>
<dbReference type="NCBIfam" id="TIGR00254">
    <property type="entry name" value="GGDEF"/>
    <property type="match status" value="1"/>
</dbReference>
<evidence type="ECO:0000256" key="4">
    <source>
        <dbReference type="SAM" id="Phobius"/>
    </source>
</evidence>
<comment type="catalytic activity">
    <reaction evidence="3">
        <text>2 GTP = 3',3'-c-di-GMP + 2 diphosphate</text>
        <dbReference type="Rhea" id="RHEA:24898"/>
        <dbReference type="ChEBI" id="CHEBI:33019"/>
        <dbReference type="ChEBI" id="CHEBI:37565"/>
        <dbReference type="ChEBI" id="CHEBI:58805"/>
        <dbReference type="EC" id="2.7.7.65"/>
    </reaction>
</comment>
<name>A0A1H3VL79_9GAMM</name>
<keyword evidence="8" id="KW-1185">Reference proteome</keyword>
<evidence type="ECO:0000256" key="1">
    <source>
        <dbReference type="ARBA" id="ARBA00001946"/>
    </source>
</evidence>
<feature type="transmembrane region" description="Helical" evidence="4">
    <location>
        <begin position="250"/>
        <end position="269"/>
    </location>
</feature>
<dbReference type="Gene3D" id="3.30.70.270">
    <property type="match status" value="1"/>
</dbReference>
<dbReference type="Pfam" id="PF07695">
    <property type="entry name" value="7TMR-DISM_7TM"/>
    <property type="match status" value="1"/>
</dbReference>
<dbReference type="PANTHER" id="PTHR45138">
    <property type="entry name" value="REGULATORY COMPONENTS OF SENSORY TRANSDUCTION SYSTEM"/>
    <property type="match status" value="1"/>
</dbReference>
<evidence type="ECO:0000259" key="6">
    <source>
        <dbReference type="PROSITE" id="PS50887"/>
    </source>
</evidence>
<dbReference type="SUPFAM" id="SSF55073">
    <property type="entry name" value="Nucleotide cyclase"/>
    <property type="match status" value="1"/>
</dbReference>
<evidence type="ECO:0000256" key="2">
    <source>
        <dbReference type="ARBA" id="ARBA00012528"/>
    </source>
</evidence>
<sequence>MKRAFTFWGLLWLCLCGSVYGETLTVTPDLQPTSLTPVLRLLEDSSGELDFAQLQTPEYQARLTAWDQPAANFGYSRSAYWVSFTLRNPTEQPLTLLIRQDYPLIDYLDFWARDDSGNWVKTATGDRLPFASRPLNLREFMFPVTLPAQSERSFYLRFASQGALNIGLSVSSETAYLSKLEVEQLFLGIYYGGFLVLVIYNLFLFMAVRDRAYVYYMGYVLSYGLYFGALNGVSFQFVWPDNPWLANESLVFMLGLTLISGVQFGREICAGRQLAPRTDRLARLLLYIMIPLTVIAPFVSYRLMVTAFTIFALITSVLLMVMGAISLLRGSISARYFMVGWVALLASVVVYVFKTFGWLPHNPFTHNAFQVAALIEMVLLSLALGARVNEIRKRGYIDELSHLYNRRYFEEQLPREFSFAVHSSTPLSLLMLDLDHFKAINDHYGHRQGDRAIRAIGDLVLKQVRKPVLPCRYGGEEFAILLPRTSEEQAAVIAQRLVRRVAELDLYEMPLTVSIGVASLERGNFDAALQLFEAADMALYRAKQQGRNRVVVSAPEVGQADAGAVTKRREPAQVQ</sequence>
<dbReference type="SMART" id="SM00267">
    <property type="entry name" value="GGDEF"/>
    <property type="match status" value="1"/>
</dbReference>
<evidence type="ECO:0000256" key="3">
    <source>
        <dbReference type="ARBA" id="ARBA00034247"/>
    </source>
</evidence>
<dbReference type="STRING" id="658218.SAMN05216562_0046"/>
<feature type="domain" description="GGDEF" evidence="6">
    <location>
        <begin position="425"/>
        <end position="555"/>
    </location>
</feature>
<dbReference type="InterPro" id="IPR050469">
    <property type="entry name" value="Diguanylate_Cyclase"/>
</dbReference>
<evidence type="ECO:0000256" key="5">
    <source>
        <dbReference type="SAM" id="SignalP"/>
    </source>
</evidence>
<keyword evidence="4" id="KW-1133">Transmembrane helix</keyword>
<dbReference type="Proteomes" id="UP000198658">
    <property type="component" value="Unassembled WGS sequence"/>
</dbReference>
<organism evidence="7 8">
    <name type="scientific">Microbulbifer marinus</name>
    <dbReference type="NCBI Taxonomy" id="658218"/>
    <lineage>
        <taxon>Bacteria</taxon>
        <taxon>Pseudomonadati</taxon>
        <taxon>Pseudomonadota</taxon>
        <taxon>Gammaproteobacteria</taxon>
        <taxon>Cellvibrionales</taxon>
        <taxon>Microbulbiferaceae</taxon>
        <taxon>Microbulbifer</taxon>
    </lineage>
</organism>
<dbReference type="InterPro" id="IPR043128">
    <property type="entry name" value="Rev_trsase/Diguanyl_cyclase"/>
</dbReference>
<dbReference type="PANTHER" id="PTHR45138:SF9">
    <property type="entry name" value="DIGUANYLATE CYCLASE DGCM-RELATED"/>
    <property type="match status" value="1"/>
</dbReference>
<dbReference type="GO" id="GO:1902201">
    <property type="term" value="P:negative regulation of bacterial-type flagellum-dependent cell motility"/>
    <property type="evidence" value="ECO:0007669"/>
    <property type="project" value="TreeGrafter"/>
</dbReference>
<dbReference type="GO" id="GO:0005886">
    <property type="term" value="C:plasma membrane"/>
    <property type="evidence" value="ECO:0007669"/>
    <property type="project" value="TreeGrafter"/>
</dbReference>
<dbReference type="RefSeq" id="WP_091383796.1">
    <property type="nucleotide sequence ID" value="NZ_FNQO01000001.1"/>
</dbReference>
<feature type="transmembrane region" description="Helical" evidence="4">
    <location>
        <begin position="281"/>
        <end position="299"/>
    </location>
</feature>
<keyword evidence="4" id="KW-0472">Membrane</keyword>
<feature type="transmembrane region" description="Helical" evidence="4">
    <location>
        <begin position="335"/>
        <end position="356"/>
    </location>
</feature>
<dbReference type="CDD" id="cd01949">
    <property type="entry name" value="GGDEF"/>
    <property type="match status" value="1"/>
</dbReference>
<evidence type="ECO:0000313" key="8">
    <source>
        <dbReference type="Proteomes" id="UP000198658"/>
    </source>
</evidence>
<reference evidence="8" key="1">
    <citation type="submission" date="2016-10" db="EMBL/GenBank/DDBJ databases">
        <authorList>
            <person name="Varghese N."/>
            <person name="Submissions S."/>
        </authorList>
    </citation>
    <scope>NUCLEOTIDE SEQUENCE [LARGE SCALE GENOMIC DNA]</scope>
    <source>
        <strain evidence="8">CGMCC 1.10657</strain>
    </source>
</reference>
<dbReference type="InterPro" id="IPR000160">
    <property type="entry name" value="GGDEF_dom"/>
</dbReference>
<keyword evidence="4" id="KW-0812">Transmembrane</keyword>
<feature type="transmembrane region" description="Helical" evidence="4">
    <location>
        <begin position="305"/>
        <end position="328"/>
    </location>
</feature>
<dbReference type="Pfam" id="PF00990">
    <property type="entry name" value="GGDEF"/>
    <property type="match status" value="1"/>
</dbReference>
<feature type="chain" id="PRO_5011484950" description="diguanylate cyclase" evidence="5">
    <location>
        <begin position="22"/>
        <end position="575"/>
    </location>
</feature>
<dbReference type="GO" id="GO:0043709">
    <property type="term" value="P:cell adhesion involved in single-species biofilm formation"/>
    <property type="evidence" value="ECO:0007669"/>
    <property type="project" value="TreeGrafter"/>
</dbReference>
<dbReference type="GO" id="GO:0052621">
    <property type="term" value="F:diguanylate cyclase activity"/>
    <property type="evidence" value="ECO:0007669"/>
    <property type="project" value="UniProtKB-EC"/>
</dbReference>
<keyword evidence="5" id="KW-0732">Signal</keyword>
<dbReference type="Pfam" id="PF07696">
    <property type="entry name" value="7TMR-DISMED2"/>
    <property type="match status" value="1"/>
</dbReference>
<feature type="transmembrane region" description="Helical" evidence="4">
    <location>
        <begin position="368"/>
        <end position="386"/>
    </location>
</feature>
<comment type="cofactor">
    <cofactor evidence="1">
        <name>Mg(2+)</name>
        <dbReference type="ChEBI" id="CHEBI:18420"/>
    </cofactor>
</comment>